<dbReference type="AlphaFoldDB" id="A0A564Z8M1"/>
<organism evidence="2 3">
    <name type="scientific">Hymenolepis diminuta</name>
    <name type="common">Rat tapeworm</name>
    <dbReference type="NCBI Taxonomy" id="6216"/>
    <lineage>
        <taxon>Eukaryota</taxon>
        <taxon>Metazoa</taxon>
        <taxon>Spiralia</taxon>
        <taxon>Lophotrochozoa</taxon>
        <taxon>Platyhelminthes</taxon>
        <taxon>Cestoda</taxon>
        <taxon>Eucestoda</taxon>
        <taxon>Cyclophyllidea</taxon>
        <taxon>Hymenolepididae</taxon>
        <taxon>Hymenolepis</taxon>
    </lineage>
</organism>
<name>A0A564Z8M1_HYMDI</name>
<dbReference type="EMBL" id="CABIJS010000688">
    <property type="protein sequence ID" value="VUZ55134.1"/>
    <property type="molecule type" value="Genomic_DNA"/>
</dbReference>
<feature type="compositionally biased region" description="Low complexity" evidence="1">
    <location>
        <begin position="114"/>
        <end position="128"/>
    </location>
</feature>
<keyword evidence="3" id="KW-1185">Reference proteome</keyword>
<proteinExistence type="predicted"/>
<protein>
    <submittedName>
        <fullName evidence="2">Uncharacterized protein</fullName>
    </submittedName>
</protein>
<gene>
    <name evidence="2" type="ORF">WMSIL1_LOCUS13075</name>
</gene>
<feature type="non-terminal residue" evidence="2">
    <location>
        <position position="128"/>
    </location>
</feature>
<evidence type="ECO:0000256" key="1">
    <source>
        <dbReference type="SAM" id="MobiDB-lite"/>
    </source>
</evidence>
<feature type="compositionally biased region" description="Acidic residues" evidence="1">
    <location>
        <begin position="7"/>
        <end position="19"/>
    </location>
</feature>
<evidence type="ECO:0000313" key="3">
    <source>
        <dbReference type="Proteomes" id="UP000321570"/>
    </source>
</evidence>
<feature type="non-terminal residue" evidence="2">
    <location>
        <position position="1"/>
    </location>
</feature>
<feature type="compositionally biased region" description="Polar residues" evidence="1">
    <location>
        <begin position="70"/>
        <end position="100"/>
    </location>
</feature>
<feature type="region of interest" description="Disordered" evidence="1">
    <location>
        <begin position="1"/>
        <end position="128"/>
    </location>
</feature>
<feature type="compositionally biased region" description="Polar residues" evidence="1">
    <location>
        <begin position="25"/>
        <end position="62"/>
    </location>
</feature>
<evidence type="ECO:0000313" key="2">
    <source>
        <dbReference type="EMBL" id="VUZ55134.1"/>
    </source>
</evidence>
<accession>A0A564Z8M1</accession>
<sequence>KIREFDVSSEEITSEEGSDEVWQPNEKSLNLNREVSNGRPSPPNGNHSFQPSPASIQGSLDNYKFRSQQDLRSTGPSTRVSSATGDTIHGSSDWNESVRNNAEVIGDGENGRVSPTLSSLSSTESIIT</sequence>
<dbReference type="Proteomes" id="UP000321570">
    <property type="component" value="Unassembled WGS sequence"/>
</dbReference>
<reference evidence="2 3" key="1">
    <citation type="submission" date="2019-07" db="EMBL/GenBank/DDBJ databases">
        <authorList>
            <person name="Jastrzebski P J."/>
            <person name="Paukszto L."/>
            <person name="Jastrzebski P J."/>
        </authorList>
    </citation>
    <scope>NUCLEOTIDE SEQUENCE [LARGE SCALE GENOMIC DNA]</scope>
    <source>
        <strain evidence="2 3">WMS-il1</strain>
    </source>
</reference>